<evidence type="ECO:0000256" key="9">
    <source>
        <dbReference type="ARBA" id="ARBA00049940"/>
    </source>
</evidence>
<protein>
    <recommendedName>
        <fullName evidence="10">Fluoride-specific ion channel</fullName>
    </recommendedName>
</protein>
<comment type="function">
    <text evidence="9">Fluoride-specific ion channel. Important for reducing fluoride concentration in the cell, thus reducing its toxicity.</text>
</comment>
<accession>A0A542ZZV8</accession>
<keyword evidence="12" id="KW-1185">Reference proteome</keyword>
<dbReference type="EMBL" id="VFOU01000004">
    <property type="protein sequence ID" value="TQL65873.1"/>
    <property type="molecule type" value="Genomic_DNA"/>
</dbReference>
<dbReference type="RefSeq" id="WP_170200458.1">
    <property type="nucleotide sequence ID" value="NZ_BAABAN010000006.1"/>
</dbReference>
<keyword evidence="6" id="KW-0407">Ion channel</keyword>
<feature type="transmembrane region" description="Helical" evidence="10">
    <location>
        <begin position="30"/>
        <end position="50"/>
    </location>
</feature>
<proteinExistence type="inferred from homology"/>
<dbReference type="InterPro" id="IPR003691">
    <property type="entry name" value="FluC"/>
</dbReference>
<comment type="catalytic activity">
    <reaction evidence="8">
        <text>fluoride(in) = fluoride(out)</text>
        <dbReference type="Rhea" id="RHEA:76159"/>
        <dbReference type="ChEBI" id="CHEBI:17051"/>
    </reaction>
    <physiologicalReaction direction="left-to-right" evidence="8">
        <dbReference type="Rhea" id="RHEA:76160"/>
    </physiologicalReaction>
</comment>
<evidence type="ECO:0000256" key="4">
    <source>
        <dbReference type="ARBA" id="ARBA00022989"/>
    </source>
</evidence>
<dbReference type="Proteomes" id="UP000319746">
    <property type="component" value="Unassembled WGS sequence"/>
</dbReference>
<keyword evidence="2 10" id="KW-1003">Cell membrane</keyword>
<evidence type="ECO:0000256" key="2">
    <source>
        <dbReference type="ARBA" id="ARBA00022475"/>
    </source>
</evidence>
<organism evidence="11 12">
    <name type="scientific">Enteractinococcus coprophilus</name>
    <dbReference type="NCBI Taxonomy" id="1027633"/>
    <lineage>
        <taxon>Bacteria</taxon>
        <taxon>Bacillati</taxon>
        <taxon>Actinomycetota</taxon>
        <taxon>Actinomycetes</taxon>
        <taxon>Micrococcales</taxon>
        <taxon>Micrococcaceae</taxon>
    </lineage>
</organism>
<comment type="subcellular location">
    <subcellularLocation>
        <location evidence="1">Cell membrane</location>
        <topology evidence="1">Multi-pass membrane protein</topology>
    </subcellularLocation>
</comment>
<evidence type="ECO:0000256" key="5">
    <source>
        <dbReference type="ARBA" id="ARBA00023136"/>
    </source>
</evidence>
<evidence type="ECO:0000256" key="10">
    <source>
        <dbReference type="RuleBase" id="RU004340"/>
    </source>
</evidence>
<evidence type="ECO:0000256" key="1">
    <source>
        <dbReference type="ARBA" id="ARBA00004651"/>
    </source>
</evidence>
<evidence type="ECO:0000256" key="8">
    <source>
        <dbReference type="ARBA" id="ARBA00035585"/>
    </source>
</evidence>
<comment type="similarity">
    <text evidence="7 10">Belongs to the fluoride channel Fluc/FEX (TC 1.A.43) family.</text>
</comment>
<evidence type="ECO:0000256" key="6">
    <source>
        <dbReference type="ARBA" id="ARBA00023303"/>
    </source>
</evidence>
<dbReference type="Pfam" id="PF02537">
    <property type="entry name" value="CRCB"/>
    <property type="match status" value="1"/>
</dbReference>
<name>A0A542ZZV8_9MICC</name>
<keyword evidence="3 10" id="KW-0812">Transmembrane</keyword>
<feature type="transmembrane region" description="Helical" evidence="10">
    <location>
        <begin position="98"/>
        <end position="118"/>
    </location>
</feature>
<dbReference type="GO" id="GO:0034220">
    <property type="term" value="P:monoatomic ion transmembrane transport"/>
    <property type="evidence" value="ECO:0007669"/>
    <property type="project" value="UniProtKB-KW"/>
</dbReference>
<evidence type="ECO:0000313" key="12">
    <source>
        <dbReference type="Proteomes" id="UP000319746"/>
    </source>
</evidence>
<evidence type="ECO:0000256" key="7">
    <source>
        <dbReference type="ARBA" id="ARBA00035120"/>
    </source>
</evidence>
<keyword evidence="6" id="KW-0406">Ion transport</keyword>
<keyword evidence="5 10" id="KW-0472">Membrane</keyword>
<dbReference type="GO" id="GO:0005886">
    <property type="term" value="C:plasma membrane"/>
    <property type="evidence" value="ECO:0007669"/>
    <property type="project" value="UniProtKB-SubCell"/>
</dbReference>
<evidence type="ECO:0000313" key="11">
    <source>
        <dbReference type="EMBL" id="TQL65873.1"/>
    </source>
</evidence>
<dbReference type="AlphaFoldDB" id="A0A542ZZV8"/>
<reference evidence="11 12" key="1">
    <citation type="submission" date="2019-06" db="EMBL/GenBank/DDBJ databases">
        <title>Sequencing the genomes of 1000 actinobacteria strains.</title>
        <authorList>
            <person name="Klenk H.-P."/>
        </authorList>
    </citation>
    <scope>NUCLEOTIDE SEQUENCE [LARGE SCALE GENOMIC DNA]</scope>
    <source>
        <strain evidence="11 12">DSM 24083</strain>
    </source>
</reference>
<sequence length="121" mass="12811">MTMLVYFVLASAAGAVLRYLADLYLPRRGILLVNVIGSAIAGVVTGLGWEQVIDERVALILLGGFAGSLTTYSTVALTTAQQSVERPGKAIMTWLQHVGLSILVCYLGFIAVISLISVTTP</sequence>
<comment type="caution">
    <text evidence="11">The sequence shown here is derived from an EMBL/GenBank/DDBJ whole genome shotgun (WGS) entry which is preliminary data.</text>
</comment>
<feature type="transmembrane region" description="Helical" evidence="10">
    <location>
        <begin position="57"/>
        <end position="78"/>
    </location>
</feature>
<gene>
    <name evidence="11" type="ORF">FB556_2347</name>
</gene>
<evidence type="ECO:0000256" key="3">
    <source>
        <dbReference type="ARBA" id="ARBA00022692"/>
    </source>
</evidence>
<keyword evidence="4 10" id="KW-1133">Transmembrane helix</keyword>
<keyword evidence="6" id="KW-0813">Transport</keyword>